<organism evidence="3">
    <name type="scientific">Cyprideis torosa</name>
    <dbReference type="NCBI Taxonomy" id="163714"/>
    <lineage>
        <taxon>Eukaryota</taxon>
        <taxon>Metazoa</taxon>
        <taxon>Ecdysozoa</taxon>
        <taxon>Arthropoda</taxon>
        <taxon>Crustacea</taxon>
        <taxon>Oligostraca</taxon>
        <taxon>Ostracoda</taxon>
        <taxon>Podocopa</taxon>
        <taxon>Podocopida</taxon>
        <taxon>Cytherocopina</taxon>
        <taxon>Cytheroidea</taxon>
        <taxon>Cytherideidae</taxon>
        <taxon>Cyprideis</taxon>
    </lineage>
</organism>
<evidence type="ECO:0000256" key="2">
    <source>
        <dbReference type="ARBA" id="ARBA00023121"/>
    </source>
</evidence>
<dbReference type="PANTHER" id="PTHR11955">
    <property type="entry name" value="FATTY ACID BINDING PROTEIN"/>
    <property type="match status" value="1"/>
</dbReference>
<protein>
    <submittedName>
        <fullName evidence="3">Uncharacterized protein</fullName>
    </submittedName>
</protein>
<dbReference type="InterPro" id="IPR031259">
    <property type="entry name" value="ILBP"/>
</dbReference>
<dbReference type="AlphaFoldDB" id="A0A7R8WK87"/>
<evidence type="ECO:0000256" key="1">
    <source>
        <dbReference type="ARBA" id="ARBA00008390"/>
    </source>
</evidence>
<reference evidence="3" key="1">
    <citation type="submission" date="2020-11" db="EMBL/GenBank/DDBJ databases">
        <authorList>
            <person name="Tran Van P."/>
        </authorList>
    </citation>
    <scope>NUCLEOTIDE SEQUENCE</scope>
</reference>
<evidence type="ECO:0000313" key="3">
    <source>
        <dbReference type="EMBL" id="CAD7233307.1"/>
    </source>
</evidence>
<sequence length="151" mass="16975">MAPPSTPMPTDRLHGQWKLHVSENFEAFVDSINPDYDFSVPGCSNNMDDSRIELIISEKANGEWVIVIQRKGDRHELKFRLGKQFQEINPVSGKSVQSLVTEANGKLTQIQQRIGKDGEDATIVREVDNRGHLVVTLMVGDVTARRIYTKA</sequence>
<name>A0A7R8WK87_9CRUS</name>
<dbReference type="SUPFAM" id="SSF50814">
    <property type="entry name" value="Lipocalins"/>
    <property type="match status" value="1"/>
</dbReference>
<comment type="similarity">
    <text evidence="1">Belongs to the calycin superfamily. Fatty-acid binding protein (FABP) family.</text>
</comment>
<dbReference type="PRINTS" id="PR00178">
    <property type="entry name" value="FATTYACIDBP"/>
</dbReference>
<dbReference type="PROSITE" id="PS00214">
    <property type="entry name" value="FABP"/>
    <property type="match status" value="1"/>
</dbReference>
<dbReference type="GO" id="GO:0008289">
    <property type="term" value="F:lipid binding"/>
    <property type="evidence" value="ECO:0007669"/>
    <property type="project" value="UniProtKB-KW"/>
</dbReference>
<accession>A0A7R8WK87</accession>
<dbReference type="InterPro" id="IPR012674">
    <property type="entry name" value="Calycin"/>
</dbReference>
<proteinExistence type="inferred from homology"/>
<dbReference type="CDD" id="cd00742">
    <property type="entry name" value="FABP"/>
    <property type="match status" value="1"/>
</dbReference>
<dbReference type="OrthoDB" id="354351at2759"/>
<dbReference type="Gene3D" id="2.40.128.20">
    <property type="match status" value="1"/>
</dbReference>
<gene>
    <name evidence="3" type="ORF">CTOB1V02_LOCUS11130</name>
</gene>
<keyword evidence="2" id="KW-0446">Lipid-binding</keyword>
<dbReference type="InterPro" id="IPR000463">
    <property type="entry name" value="Fatty_acid-bd"/>
</dbReference>
<dbReference type="EMBL" id="OB666015">
    <property type="protein sequence ID" value="CAD7233307.1"/>
    <property type="molecule type" value="Genomic_DNA"/>
</dbReference>